<dbReference type="PANTHER" id="PTHR11232:SF79">
    <property type="entry name" value="PTB DOMAIN-CONTAINING ENGULFMENT ADAPTER PROTEIN 1"/>
    <property type="match status" value="1"/>
</dbReference>
<evidence type="ECO:0000259" key="1">
    <source>
        <dbReference type="PROSITE" id="PS01179"/>
    </source>
</evidence>
<dbReference type="AlphaFoldDB" id="G3NIY6"/>
<dbReference type="SMART" id="SM00462">
    <property type="entry name" value="PTB"/>
    <property type="match status" value="1"/>
</dbReference>
<keyword evidence="3" id="KW-1185">Reference proteome</keyword>
<dbReference type="Pfam" id="PF00640">
    <property type="entry name" value="PID"/>
    <property type="match status" value="1"/>
</dbReference>
<reference evidence="2" key="2">
    <citation type="submission" date="2025-08" db="UniProtKB">
        <authorList>
            <consortium name="Ensembl"/>
        </authorList>
    </citation>
    <scope>IDENTIFICATION</scope>
</reference>
<name>G3NIY6_GASAC</name>
<dbReference type="STRING" id="69293.ENSGACP00000005296"/>
<dbReference type="CDD" id="cd00934">
    <property type="entry name" value="PTB"/>
    <property type="match status" value="1"/>
</dbReference>
<dbReference type="SUPFAM" id="SSF50729">
    <property type="entry name" value="PH domain-like"/>
    <property type="match status" value="1"/>
</dbReference>
<proteinExistence type="predicted"/>
<dbReference type="InterPro" id="IPR011993">
    <property type="entry name" value="PH-like_dom_sf"/>
</dbReference>
<dbReference type="Proteomes" id="UP000007635">
    <property type="component" value="Chromosome XII"/>
</dbReference>
<feature type="domain" description="PID" evidence="1">
    <location>
        <begin position="72"/>
        <end position="198"/>
    </location>
</feature>
<dbReference type="Bgee" id="ENSGACG00000004040">
    <property type="expression patterns" value="Expressed in intestinal epithelial cell and 1 other cell type or tissue"/>
</dbReference>
<dbReference type="InParanoid" id="G3NIY6"/>
<dbReference type="PANTHER" id="PTHR11232">
    <property type="entry name" value="PHOSPHOTYROSINE INTERACTION DOMAIN-CONTAINING FAMILY MEMBER"/>
    <property type="match status" value="1"/>
</dbReference>
<organism evidence="2 3">
    <name type="scientific">Gasterosteus aculeatus aculeatus</name>
    <name type="common">three-spined stickleback</name>
    <dbReference type="NCBI Taxonomy" id="481459"/>
    <lineage>
        <taxon>Eukaryota</taxon>
        <taxon>Metazoa</taxon>
        <taxon>Chordata</taxon>
        <taxon>Craniata</taxon>
        <taxon>Vertebrata</taxon>
        <taxon>Euteleostomi</taxon>
        <taxon>Actinopterygii</taxon>
        <taxon>Neopterygii</taxon>
        <taxon>Teleostei</taxon>
        <taxon>Neoteleostei</taxon>
        <taxon>Acanthomorphata</taxon>
        <taxon>Eupercaria</taxon>
        <taxon>Perciformes</taxon>
        <taxon>Cottioidei</taxon>
        <taxon>Gasterosteales</taxon>
        <taxon>Gasterosteidae</taxon>
        <taxon>Gasterosteus</taxon>
    </lineage>
</organism>
<dbReference type="Ensembl" id="ENSGACT00000005311.2">
    <property type="protein sequence ID" value="ENSGACP00000005296.2"/>
    <property type="gene ID" value="ENSGACG00000004040.2"/>
</dbReference>
<dbReference type="PROSITE" id="PS01179">
    <property type="entry name" value="PID"/>
    <property type="match status" value="1"/>
</dbReference>
<reference evidence="2 3" key="1">
    <citation type="journal article" date="2021" name="G3 (Bethesda)">
        <title>Improved contiguity of the threespine stickleback genome using long-read sequencing.</title>
        <authorList>
            <person name="Nath S."/>
            <person name="Shaw D.E."/>
            <person name="White M.A."/>
        </authorList>
    </citation>
    <scope>NUCLEOTIDE SEQUENCE [LARGE SCALE GENOMIC DNA]</scope>
    <source>
        <strain evidence="2 3">Lake Benthic</strain>
    </source>
</reference>
<dbReference type="InterPro" id="IPR006020">
    <property type="entry name" value="PTB/PI_dom"/>
</dbReference>
<dbReference type="eggNOG" id="KOG3536">
    <property type="taxonomic scope" value="Eukaryota"/>
</dbReference>
<evidence type="ECO:0000313" key="2">
    <source>
        <dbReference type="Ensembl" id="ENSGACP00000005296.2"/>
    </source>
</evidence>
<accession>G3NIY6</accession>
<dbReference type="Gene3D" id="2.30.29.30">
    <property type="entry name" value="Pleckstrin-homology domain (PH domain)/Phosphotyrosine-binding domain (PTB)"/>
    <property type="match status" value="1"/>
</dbReference>
<reference evidence="2" key="3">
    <citation type="submission" date="2025-09" db="UniProtKB">
        <authorList>
            <consortium name="Ensembl"/>
        </authorList>
    </citation>
    <scope>IDENTIFICATION</scope>
</reference>
<dbReference type="InterPro" id="IPR051133">
    <property type="entry name" value="Adapter_Engulfment-Domain"/>
</dbReference>
<dbReference type="OMA" id="GGHIYEA"/>
<protein>
    <recommendedName>
        <fullName evidence="1">PID domain-containing protein</fullName>
    </recommendedName>
</protein>
<evidence type="ECO:0000313" key="3">
    <source>
        <dbReference type="Proteomes" id="UP000007635"/>
    </source>
</evidence>
<dbReference type="GeneTree" id="ENSGT00940000171106"/>
<sequence length="235" mass="25841">MYATKYTNVIPLSGSLTRRIEAPDCRKHQLVMFGVAKRTSSVAVPSGESTCSHRVRPNVITMTDSSEEDNEISFPVKFLGRVEVVRPDGLQVLSEAVQGLKTPQGDMSKNAAKKSKVLLFLSRDALDVLEKKTKYMLYTCPLSTVSFCAVLPSSPKVFGFVARHPAADASHCYVFQSRALSHVLVSAIGEAFRASRKEEGVGVGRDLIVEALRLKNKMLQRENAELKDKLANSKP</sequence>